<dbReference type="SUPFAM" id="SSF51110">
    <property type="entry name" value="alpha-D-mannose-specific plant lectins"/>
    <property type="match status" value="1"/>
</dbReference>
<protein>
    <recommendedName>
        <fullName evidence="1">Bulb-type lectin domain-containing protein</fullName>
    </recommendedName>
</protein>
<dbReference type="AlphaFoldDB" id="A0A7Y7BAU1"/>
<keyword evidence="3" id="KW-1185">Reference proteome</keyword>
<dbReference type="Gene3D" id="2.90.10.10">
    <property type="entry name" value="Bulb-type lectin domain"/>
    <property type="match status" value="2"/>
</dbReference>
<dbReference type="SMART" id="SM00108">
    <property type="entry name" value="B_lectin"/>
    <property type="match status" value="1"/>
</dbReference>
<evidence type="ECO:0000313" key="2">
    <source>
        <dbReference type="EMBL" id="NVK82190.1"/>
    </source>
</evidence>
<dbReference type="InterPro" id="IPR001480">
    <property type="entry name" value="Bulb-type_lectin_dom"/>
</dbReference>
<gene>
    <name evidence="2" type="ORF">HG542_31770</name>
</gene>
<dbReference type="PROSITE" id="PS50927">
    <property type="entry name" value="BULB_LECTIN"/>
    <property type="match status" value="1"/>
</dbReference>
<comment type="caution">
    <text evidence="2">The sequence shown here is derived from an EMBL/GenBank/DDBJ whole genome shotgun (WGS) entry which is preliminary data.</text>
</comment>
<name>A0A7Y7BAU1_STRMO</name>
<evidence type="ECO:0000313" key="3">
    <source>
        <dbReference type="Proteomes" id="UP000587462"/>
    </source>
</evidence>
<sequence length="115" mass="12790">MANAEFPAGTRIVRNQALTNGRGDSSLRLQEDGNFVLYQEDKPTWQAENVYPNGREALFAYDGNLVVFDEDQSVIWESGTGSPDNRGSVLALQDDHNLVIYNRDGRPIWATGTNT</sequence>
<reference evidence="2 3" key="1">
    <citation type="submission" date="2020-04" db="EMBL/GenBank/DDBJ databases">
        <title>Draft Genome Sequence of Streptomyces morookaense DSM 40503, an 8-azaguanine-producing strain.</title>
        <authorList>
            <person name="Qi J."/>
            <person name="Gao J.-M."/>
        </authorList>
    </citation>
    <scope>NUCLEOTIDE SEQUENCE [LARGE SCALE GENOMIC DNA]</scope>
    <source>
        <strain evidence="2 3">DSM 40503</strain>
    </source>
</reference>
<accession>A0A7Y7BAU1</accession>
<dbReference type="EMBL" id="JABBXF010000110">
    <property type="protein sequence ID" value="NVK82190.1"/>
    <property type="molecule type" value="Genomic_DNA"/>
</dbReference>
<evidence type="ECO:0000259" key="1">
    <source>
        <dbReference type="PROSITE" id="PS50927"/>
    </source>
</evidence>
<proteinExistence type="predicted"/>
<feature type="domain" description="Bulb-type lectin" evidence="1">
    <location>
        <begin position="3"/>
        <end position="113"/>
    </location>
</feature>
<dbReference type="InterPro" id="IPR036426">
    <property type="entry name" value="Bulb-type_lectin_dom_sf"/>
</dbReference>
<organism evidence="2 3">
    <name type="scientific">Streptomyces morookaense</name>
    <name type="common">Streptoverticillium morookaense</name>
    <dbReference type="NCBI Taxonomy" id="1970"/>
    <lineage>
        <taxon>Bacteria</taxon>
        <taxon>Bacillati</taxon>
        <taxon>Actinomycetota</taxon>
        <taxon>Actinomycetes</taxon>
        <taxon>Kitasatosporales</taxon>
        <taxon>Streptomycetaceae</taxon>
        <taxon>Streptomyces</taxon>
    </lineage>
</organism>
<dbReference type="Proteomes" id="UP000587462">
    <property type="component" value="Unassembled WGS sequence"/>
</dbReference>
<dbReference type="RefSeq" id="WP_171087631.1">
    <property type="nucleotide sequence ID" value="NZ_BNBU01000011.1"/>
</dbReference>